<feature type="chain" id="PRO_5044787935" description="TPM domain-containing protein" evidence="1">
    <location>
        <begin position="20"/>
        <end position="252"/>
    </location>
</feature>
<dbReference type="PANTHER" id="PTHR35514">
    <property type="entry name" value="THYLAKOID LUMENAL 15.0 KDA PROTEIN 2, CHLOROPLASTIC"/>
    <property type="match status" value="1"/>
</dbReference>
<evidence type="ECO:0000313" key="3">
    <source>
        <dbReference type="EMBL" id="KAL3756725.1"/>
    </source>
</evidence>
<dbReference type="Pfam" id="PF04536">
    <property type="entry name" value="TPM_phosphatase"/>
    <property type="match status" value="1"/>
</dbReference>
<reference evidence="3 4" key="1">
    <citation type="submission" date="2024-10" db="EMBL/GenBank/DDBJ databases">
        <title>Updated reference genomes for cyclostephanoid diatoms.</title>
        <authorList>
            <person name="Roberts W.R."/>
            <person name="Alverson A.J."/>
        </authorList>
    </citation>
    <scope>NUCLEOTIDE SEQUENCE [LARGE SCALE GENOMIC DNA]</scope>
    <source>
        <strain evidence="3 4">AJA232-27</strain>
    </source>
</reference>
<dbReference type="Proteomes" id="UP001530293">
    <property type="component" value="Unassembled WGS sequence"/>
</dbReference>
<evidence type="ECO:0000256" key="1">
    <source>
        <dbReference type="SAM" id="SignalP"/>
    </source>
</evidence>
<sequence length="252" mass="27231">MALAFCTTFLLQAVLCVEAFAPIIPSSPILASSRLGSSSAISSTSSDDINIIPTSSVSRRSALYGLVAGISISPALFLAAPPANARLEGVNKPELLPSTPGQNIIQVEKFLTKGQEKRMSDLLTKLEADTGYRVRVLCQAYPRTPGLAIRDYWDLGKEGQKDDKYIVLVVDEFGGKGNVLNFNVGEGVKFALPNVFWTRLTSKYGTTFYVKENGIDLAITNAIEAIVTCLRSEDQYCVNVPDEGVSLRSLGM</sequence>
<evidence type="ECO:0000313" key="4">
    <source>
        <dbReference type="Proteomes" id="UP001530293"/>
    </source>
</evidence>
<dbReference type="PANTHER" id="PTHR35514:SF1">
    <property type="entry name" value="THYLAKOID LUMENAL 15.0 KDA PROTEIN 2, CHLOROPLASTIC"/>
    <property type="match status" value="1"/>
</dbReference>
<dbReference type="AlphaFoldDB" id="A0ABD3LY92"/>
<feature type="domain" description="TPM" evidence="2">
    <location>
        <begin position="108"/>
        <end position="228"/>
    </location>
</feature>
<dbReference type="Gene3D" id="3.10.310.50">
    <property type="match status" value="1"/>
</dbReference>
<gene>
    <name evidence="3" type="ORF">ACHAWU_005417</name>
</gene>
<proteinExistence type="predicted"/>
<keyword evidence="4" id="KW-1185">Reference proteome</keyword>
<organism evidence="3 4">
    <name type="scientific">Discostella pseudostelligera</name>
    <dbReference type="NCBI Taxonomy" id="259834"/>
    <lineage>
        <taxon>Eukaryota</taxon>
        <taxon>Sar</taxon>
        <taxon>Stramenopiles</taxon>
        <taxon>Ochrophyta</taxon>
        <taxon>Bacillariophyta</taxon>
        <taxon>Coscinodiscophyceae</taxon>
        <taxon>Thalassiosirophycidae</taxon>
        <taxon>Stephanodiscales</taxon>
        <taxon>Stephanodiscaceae</taxon>
        <taxon>Discostella</taxon>
    </lineage>
</organism>
<dbReference type="EMBL" id="JALLBG020000294">
    <property type="protein sequence ID" value="KAL3756725.1"/>
    <property type="molecule type" value="Genomic_DNA"/>
</dbReference>
<protein>
    <recommendedName>
        <fullName evidence="2">TPM domain-containing protein</fullName>
    </recommendedName>
</protein>
<keyword evidence="1" id="KW-0732">Signal</keyword>
<accession>A0ABD3LY92</accession>
<dbReference type="InterPro" id="IPR007621">
    <property type="entry name" value="TPM_dom"/>
</dbReference>
<evidence type="ECO:0000259" key="2">
    <source>
        <dbReference type="Pfam" id="PF04536"/>
    </source>
</evidence>
<name>A0ABD3LY92_9STRA</name>
<comment type="caution">
    <text evidence="3">The sequence shown here is derived from an EMBL/GenBank/DDBJ whole genome shotgun (WGS) entry which is preliminary data.</text>
</comment>
<feature type="signal peptide" evidence="1">
    <location>
        <begin position="1"/>
        <end position="19"/>
    </location>
</feature>